<evidence type="ECO:0000313" key="4">
    <source>
        <dbReference type="EMBL" id="KAH7353901.1"/>
    </source>
</evidence>
<dbReference type="InterPro" id="IPR007219">
    <property type="entry name" value="XnlR_reg_dom"/>
</dbReference>
<dbReference type="InterPro" id="IPR052761">
    <property type="entry name" value="Fungal_Detox/Toxin_TFs"/>
</dbReference>
<sequence length="770" mass="84217">MPAPTFSTTFAAQDTAPFNPFPHIDHVPSTTPDVTYSYYPFLRISNLANIPPEDVNHLERQGCLRVPTRPVLDEFVQQYFLHVHPLLPMLDEGDFWDTYYPPTSASTSRPPPPVSLLVFQAMLFASCNFVSRRALEALGHASARAARAALHRRCKLLYDMDTESSPVAIAQAALLLTHWSAPTSSAPRKPNSAWLAIAIQHAKTAEAHHHAVMPTRQPGQTAAQARRQNLLKRLWWCCIIRDRVMGLGLRRSLQITRAHFDFDAAGILGFADLAAEAGRSRVYDPDTKRCLAEILEQLVELCVVLTDVLILVFPLDDSPGWGRDMRPVERETLRECKVALRRWYKGATRRFPASGGSAVARPGGRGSEFHHDSVILYTNLIYMYYHSSRVVLSHHEVLHLAITASAPSFNTIPTSDLAIIGENRDELQDASTGVTECLKELVNRRLARWLPISAVACTALPLVLHILDAKLSSTQKKSSQRPMSTQSVAKQHRLNILIEAMKTYQWQYDGVDWVSETIRHIINLAQLDAPVPGAQNQSQTVDTDAPVSDWTDILASQPSSYLRLALTMDLSLSKGRFPEDADFPVSLRGLFTSGLNPIRKLLEQKQKDAEMLAAAAAAASAQSYPAFFPDPGMLQPEEFELGTMHPSLFNLQPGTVTALPSDTETNSPASGTGSPSVGMTESSASPQKGAEPASEGIGALAAEVLGAFPQDGSSGGVDFDGMYIDGTGPDVSGDWMEGVWGDLAPVEDGADRDTARVLLEALREGEAMAC</sequence>
<dbReference type="Pfam" id="PF04082">
    <property type="entry name" value="Fungal_trans"/>
    <property type="match status" value="1"/>
</dbReference>
<proteinExistence type="predicted"/>
<reference evidence="4" key="1">
    <citation type="journal article" date="2021" name="Nat. Commun.">
        <title>Genetic determinants of endophytism in the Arabidopsis root mycobiome.</title>
        <authorList>
            <person name="Mesny F."/>
            <person name="Miyauchi S."/>
            <person name="Thiergart T."/>
            <person name="Pickel B."/>
            <person name="Atanasova L."/>
            <person name="Karlsson M."/>
            <person name="Huettel B."/>
            <person name="Barry K.W."/>
            <person name="Haridas S."/>
            <person name="Chen C."/>
            <person name="Bauer D."/>
            <person name="Andreopoulos W."/>
            <person name="Pangilinan J."/>
            <person name="LaButti K."/>
            <person name="Riley R."/>
            <person name="Lipzen A."/>
            <person name="Clum A."/>
            <person name="Drula E."/>
            <person name="Henrissat B."/>
            <person name="Kohler A."/>
            <person name="Grigoriev I.V."/>
            <person name="Martin F.M."/>
            <person name="Hacquard S."/>
        </authorList>
    </citation>
    <scope>NUCLEOTIDE SEQUENCE</scope>
    <source>
        <strain evidence="4">MPI-CAGE-AT-0016</strain>
    </source>
</reference>
<dbReference type="GO" id="GO:0006351">
    <property type="term" value="P:DNA-templated transcription"/>
    <property type="evidence" value="ECO:0007669"/>
    <property type="project" value="InterPro"/>
</dbReference>
<feature type="region of interest" description="Disordered" evidence="2">
    <location>
        <begin position="652"/>
        <end position="694"/>
    </location>
</feature>
<organism evidence="4 5">
    <name type="scientific">Plectosphaerella cucumerina</name>
    <dbReference type="NCBI Taxonomy" id="40658"/>
    <lineage>
        <taxon>Eukaryota</taxon>
        <taxon>Fungi</taxon>
        <taxon>Dikarya</taxon>
        <taxon>Ascomycota</taxon>
        <taxon>Pezizomycotina</taxon>
        <taxon>Sordariomycetes</taxon>
        <taxon>Hypocreomycetidae</taxon>
        <taxon>Glomerellales</taxon>
        <taxon>Plectosphaerellaceae</taxon>
        <taxon>Plectosphaerella</taxon>
    </lineage>
</organism>
<comment type="caution">
    <text evidence="4">The sequence shown here is derived from an EMBL/GenBank/DDBJ whole genome shotgun (WGS) entry which is preliminary data.</text>
</comment>
<dbReference type="GO" id="GO:0008270">
    <property type="term" value="F:zinc ion binding"/>
    <property type="evidence" value="ECO:0007669"/>
    <property type="project" value="InterPro"/>
</dbReference>
<evidence type="ECO:0000259" key="3">
    <source>
        <dbReference type="Pfam" id="PF04082"/>
    </source>
</evidence>
<evidence type="ECO:0000256" key="2">
    <source>
        <dbReference type="SAM" id="MobiDB-lite"/>
    </source>
</evidence>
<evidence type="ECO:0000313" key="5">
    <source>
        <dbReference type="Proteomes" id="UP000813385"/>
    </source>
</evidence>
<name>A0A8K0X158_9PEZI</name>
<gene>
    <name evidence="4" type="ORF">B0T11DRAFT_307442</name>
</gene>
<dbReference type="PANTHER" id="PTHR47425:SF2">
    <property type="entry name" value="FARB-RELATED"/>
    <property type="match status" value="1"/>
</dbReference>
<dbReference type="EMBL" id="JAGPXD010000005">
    <property type="protein sequence ID" value="KAH7353901.1"/>
    <property type="molecule type" value="Genomic_DNA"/>
</dbReference>
<keyword evidence="5" id="KW-1185">Reference proteome</keyword>
<evidence type="ECO:0000256" key="1">
    <source>
        <dbReference type="ARBA" id="ARBA00023242"/>
    </source>
</evidence>
<dbReference type="CDD" id="cd12148">
    <property type="entry name" value="fungal_TF_MHR"/>
    <property type="match status" value="1"/>
</dbReference>
<accession>A0A8K0X158</accession>
<dbReference type="AlphaFoldDB" id="A0A8K0X158"/>
<dbReference type="PANTHER" id="PTHR47425">
    <property type="entry name" value="FARB-RELATED"/>
    <property type="match status" value="1"/>
</dbReference>
<dbReference type="Proteomes" id="UP000813385">
    <property type="component" value="Unassembled WGS sequence"/>
</dbReference>
<protein>
    <submittedName>
        <fullName evidence="4">Cutinase transcription factor 1 beta</fullName>
    </submittedName>
</protein>
<feature type="compositionally biased region" description="Polar residues" evidence="2">
    <location>
        <begin position="652"/>
        <end position="686"/>
    </location>
</feature>
<feature type="domain" description="Xylanolytic transcriptional activator regulatory" evidence="3">
    <location>
        <begin position="77"/>
        <end position="256"/>
    </location>
</feature>
<keyword evidence="1" id="KW-0539">Nucleus</keyword>
<dbReference type="OrthoDB" id="5121955at2759"/>
<dbReference type="GO" id="GO:0003677">
    <property type="term" value="F:DNA binding"/>
    <property type="evidence" value="ECO:0007669"/>
    <property type="project" value="InterPro"/>
</dbReference>